<keyword evidence="3" id="KW-1185">Reference proteome</keyword>
<accession>A0ABZ2IW43</accession>
<organism evidence="2 3">
    <name type="scientific">Pseudodesulfovibrio methanolicus</name>
    <dbReference type="NCBI Taxonomy" id="3126690"/>
    <lineage>
        <taxon>Bacteria</taxon>
        <taxon>Pseudomonadati</taxon>
        <taxon>Thermodesulfobacteriota</taxon>
        <taxon>Desulfovibrionia</taxon>
        <taxon>Desulfovibrionales</taxon>
        <taxon>Desulfovibrionaceae</taxon>
    </lineage>
</organism>
<evidence type="ECO:0000256" key="1">
    <source>
        <dbReference type="SAM" id="Phobius"/>
    </source>
</evidence>
<keyword evidence="1" id="KW-0472">Membrane</keyword>
<feature type="transmembrane region" description="Helical" evidence="1">
    <location>
        <begin position="7"/>
        <end position="25"/>
    </location>
</feature>
<keyword evidence="1" id="KW-0812">Transmembrane</keyword>
<dbReference type="Proteomes" id="UP001385389">
    <property type="component" value="Chromosome"/>
</dbReference>
<evidence type="ECO:0000313" key="2">
    <source>
        <dbReference type="EMBL" id="WWX22273.1"/>
    </source>
</evidence>
<dbReference type="EMBL" id="CP146609">
    <property type="protein sequence ID" value="WWX22273.1"/>
    <property type="molecule type" value="Genomic_DNA"/>
</dbReference>
<keyword evidence="1" id="KW-1133">Transmembrane helix</keyword>
<feature type="transmembrane region" description="Helical" evidence="1">
    <location>
        <begin position="31"/>
        <end position="49"/>
    </location>
</feature>
<evidence type="ECO:0000313" key="3">
    <source>
        <dbReference type="Proteomes" id="UP001385389"/>
    </source>
</evidence>
<feature type="transmembrane region" description="Helical" evidence="1">
    <location>
        <begin position="56"/>
        <end position="75"/>
    </location>
</feature>
<reference evidence="2 3" key="1">
    <citation type="submission" date="2024-03" db="EMBL/GenBank/DDBJ databases">
        <title>Phenotype and Genome Characterization of a Sulfate-Reducing Bacterium Pseudodesulfovibrio sp. strain 5S69, isolated from Petroleum Reservoir in Tatarstan (Russia).</title>
        <authorList>
            <person name="Bidzhieva S.K."/>
            <person name="Kadnikov V."/>
            <person name="Tourova T.P."/>
            <person name="Samigullina S.R."/>
            <person name="Sokolova D.S."/>
            <person name="Poltaraus A.B."/>
            <person name="Avtukh A.N."/>
            <person name="Tereshina V.M."/>
            <person name="Mardanov A.V."/>
            <person name="Nazina T.N."/>
        </authorList>
    </citation>
    <scope>NUCLEOTIDE SEQUENCE [LARGE SCALE GENOMIC DNA]</scope>
    <source>
        <strain evidence="2 3">5S69</strain>
    </source>
</reference>
<feature type="transmembrane region" description="Helical" evidence="1">
    <location>
        <begin position="95"/>
        <end position="112"/>
    </location>
</feature>
<sequence>MNKTSIALIVLWPALVSQLFFYVSAATSNDVIKFGACIVATIPLCLFVKSIKGKMVLVKIGLISFLAAGMMLLTWRIDPYHSIGQFPASSLLHTIPIFAGLYFVTLFVCLIINRIASCFVVKASAESSEGH</sequence>
<protein>
    <submittedName>
        <fullName evidence="2">Uncharacterized protein</fullName>
    </submittedName>
</protein>
<dbReference type="RefSeq" id="WP_338667971.1">
    <property type="nucleotide sequence ID" value="NZ_CP146609.1"/>
</dbReference>
<proteinExistence type="predicted"/>
<name>A0ABZ2IW43_9BACT</name>
<gene>
    <name evidence="2" type="ORF">V8V93_17720</name>
</gene>